<sequence>MSPDASDVPVGRFSCFVGVRLVSFWSQGASFVKDVPFCAPGCRHWALPYAVTVKVHTRISGIIAIGQTTC</sequence>
<accession>A0A1Y2KX73</accession>
<gene>
    <name evidence="1" type="ORF">TMES_15885</name>
</gene>
<keyword evidence="2" id="KW-1185">Reference proteome</keyword>
<dbReference type="AlphaFoldDB" id="A0A1Y2KX73"/>
<evidence type="ECO:0000313" key="2">
    <source>
        <dbReference type="Proteomes" id="UP000193391"/>
    </source>
</evidence>
<dbReference type="STRING" id="1293891.TMES_15885"/>
<comment type="caution">
    <text evidence="1">The sequence shown here is derived from an EMBL/GenBank/DDBJ whole genome shotgun (WGS) entry which is preliminary data.</text>
</comment>
<dbReference type="EMBL" id="JFKA01000008">
    <property type="protein sequence ID" value="OSQ36947.1"/>
    <property type="molecule type" value="Genomic_DNA"/>
</dbReference>
<reference evidence="1 2" key="1">
    <citation type="submission" date="2014-03" db="EMBL/GenBank/DDBJ databases">
        <title>The draft genome sequence of Thalassospira mesophila JCM 18969.</title>
        <authorList>
            <person name="Lai Q."/>
            <person name="Shao Z."/>
        </authorList>
    </citation>
    <scope>NUCLEOTIDE SEQUENCE [LARGE SCALE GENOMIC DNA]</scope>
    <source>
        <strain evidence="1 2">JCM 18969</strain>
    </source>
</reference>
<proteinExistence type="predicted"/>
<evidence type="ECO:0000313" key="1">
    <source>
        <dbReference type="EMBL" id="OSQ36947.1"/>
    </source>
</evidence>
<dbReference type="Proteomes" id="UP000193391">
    <property type="component" value="Unassembled WGS sequence"/>
</dbReference>
<organism evidence="1 2">
    <name type="scientific">Thalassospira mesophila</name>
    <dbReference type="NCBI Taxonomy" id="1293891"/>
    <lineage>
        <taxon>Bacteria</taxon>
        <taxon>Pseudomonadati</taxon>
        <taxon>Pseudomonadota</taxon>
        <taxon>Alphaproteobacteria</taxon>
        <taxon>Rhodospirillales</taxon>
        <taxon>Thalassospiraceae</taxon>
        <taxon>Thalassospira</taxon>
    </lineage>
</organism>
<protein>
    <submittedName>
        <fullName evidence="1">Uncharacterized protein</fullName>
    </submittedName>
</protein>
<name>A0A1Y2KX73_9PROT</name>